<sequence>MPRRDAETHFEFQDDGTPQGVRRPAGHPRGTAHNSGLGLYENNLYDETEPKPGQQQQNQQPLGNVTNINHRKYFDSQFSMADDSPASGGQAKEKPVGGGQHKAAVKMMDSSWDTYGESPQLDKKENNTENKSTRTGVKIKGDGMGAKKGTGRQWGIGDSNNEEEEK</sequence>
<protein>
    <submittedName>
        <fullName evidence="2">Uncharacterized protein</fullName>
    </submittedName>
</protein>
<dbReference type="AlphaFoldDB" id="A0A9P8L875"/>
<feature type="non-terminal residue" evidence="2">
    <location>
        <position position="166"/>
    </location>
</feature>
<feature type="compositionally biased region" description="Basic and acidic residues" evidence="1">
    <location>
        <begin position="120"/>
        <end position="132"/>
    </location>
</feature>
<accession>A0A9P8L875</accession>
<comment type="caution">
    <text evidence="2">The sequence shown here is derived from an EMBL/GenBank/DDBJ whole genome shotgun (WGS) entry which is preliminary data.</text>
</comment>
<reference evidence="2" key="1">
    <citation type="submission" date="2021-03" db="EMBL/GenBank/DDBJ databases">
        <title>Comparative genomics and phylogenomic investigation of the class Geoglossomycetes provide insights into ecological specialization and systematics.</title>
        <authorList>
            <person name="Melie T."/>
            <person name="Pirro S."/>
            <person name="Miller A.N."/>
            <person name="Quandt A."/>
        </authorList>
    </citation>
    <scope>NUCLEOTIDE SEQUENCE</scope>
    <source>
        <strain evidence="2">CAQ_001_2017</strain>
    </source>
</reference>
<keyword evidence="3" id="KW-1185">Reference proteome</keyword>
<feature type="region of interest" description="Disordered" evidence="1">
    <location>
        <begin position="1"/>
        <end position="166"/>
    </location>
</feature>
<feature type="compositionally biased region" description="Basic and acidic residues" evidence="1">
    <location>
        <begin position="1"/>
        <end position="12"/>
    </location>
</feature>
<evidence type="ECO:0000256" key="1">
    <source>
        <dbReference type="SAM" id="MobiDB-lite"/>
    </source>
</evidence>
<dbReference type="Proteomes" id="UP000750711">
    <property type="component" value="Unassembled WGS sequence"/>
</dbReference>
<feature type="compositionally biased region" description="Gly residues" evidence="1">
    <location>
        <begin position="142"/>
        <end position="154"/>
    </location>
</feature>
<name>A0A9P8L875_9PEZI</name>
<proteinExistence type="predicted"/>
<evidence type="ECO:0000313" key="3">
    <source>
        <dbReference type="Proteomes" id="UP000750711"/>
    </source>
</evidence>
<evidence type="ECO:0000313" key="2">
    <source>
        <dbReference type="EMBL" id="KAH0556077.1"/>
    </source>
</evidence>
<organism evidence="2 3">
    <name type="scientific">Trichoglossum hirsutum</name>
    <dbReference type="NCBI Taxonomy" id="265104"/>
    <lineage>
        <taxon>Eukaryota</taxon>
        <taxon>Fungi</taxon>
        <taxon>Dikarya</taxon>
        <taxon>Ascomycota</taxon>
        <taxon>Pezizomycotina</taxon>
        <taxon>Geoglossomycetes</taxon>
        <taxon>Geoglossales</taxon>
        <taxon>Geoglossaceae</taxon>
        <taxon>Trichoglossum</taxon>
    </lineage>
</organism>
<gene>
    <name evidence="2" type="ORF">GP486_005983</name>
</gene>
<dbReference type="EMBL" id="JAGHQM010001236">
    <property type="protein sequence ID" value="KAH0556077.1"/>
    <property type="molecule type" value="Genomic_DNA"/>
</dbReference>